<dbReference type="Proteomes" id="UP000005358">
    <property type="component" value="Chromosome"/>
</dbReference>
<feature type="transmembrane region" description="Helical" evidence="1">
    <location>
        <begin position="37"/>
        <end position="55"/>
    </location>
</feature>
<name>A0AAV3FGM6_CLOPF</name>
<sequence>MKERRIKMAYKSSIILNKEKYDSYFDNTFKNSIVHHLKCLLLGILTLGLAYPWIICMKYEATCKHTVICGKRLKFIGNPKELIGHWIFWWILIVITFGLYGLVVKIRFQQWTSANTIFEDVEIK</sequence>
<evidence type="ECO:0000313" key="3">
    <source>
        <dbReference type="Proteomes" id="UP000005358"/>
    </source>
</evidence>
<gene>
    <name evidence="2" type="ORF">HA1_02047</name>
</gene>
<reference evidence="2 3" key="1">
    <citation type="journal article" date="2012" name="PLoS ONE">
        <title>Genome Sequencing and Analysis of a Type A Clostridium perfringens Isolate from a Case of Bovine Clostridial Abomasitis.</title>
        <authorList>
            <person name="Nowell V.J."/>
            <person name="Kropinski A.M."/>
            <person name="Songer J.G."/>
            <person name="Macinnes J.I."/>
            <person name="Parreira V.R."/>
            <person name="Prescott J.F."/>
        </authorList>
    </citation>
    <scope>NUCLEOTIDE SEQUENCE [LARGE SCALE GENOMIC DNA]</scope>
    <source>
        <strain evidence="2 3">F262</strain>
    </source>
</reference>
<keyword evidence="1" id="KW-0472">Membrane</keyword>
<keyword evidence="1" id="KW-1133">Transmembrane helix</keyword>
<proteinExistence type="predicted"/>
<dbReference type="EMBL" id="AFES01000012">
    <property type="protein sequence ID" value="EIA18371.1"/>
    <property type="molecule type" value="Genomic_DNA"/>
</dbReference>
<organism evidence="2 3">
    <name type="scientific">Clostridium perfringens F262</name>
    <dbReference type="NCBI Taxonomy" id="883064"/>
    <lineage>
        <taxon>Bacteria</taxon>
        <taxon>Bacillati</taxon>
        <taxon>Bacillota</taxon>
        <taxon>Clostridia</taxon>
        <taxon>Eubacteriales</taxon>
        <taxon>Clostridiaceae</taxon>
        <taxon>Clostridium</taxon>
    </lineage>
</organism>
<keyword evidence="1" id="KW-0812">Transmembrane</keyword>
<dbReference type="AlphaFoldDB" id="A0AAV3FGM6"/>
<accession>A0AAV3FGM6</accession>
<comment type="caution">
    <text evidence="2">The sequence shown here is derived from an EMBL/GenBank/DDBJ whole genome shotgun (WGS) entry which is preliminary data.</text>
</comment>
<evidence type="ECO:0000313" key="2">
    <source>
        <dbReference type="EMBL" id="EIA18371.1"/>
    </source>
</evidence>
<protein>
    <recommendedName>
        <fullName evidence="4">DUF898 domain-containing protein</fullName>
    </recommendedName>
</protein>
<feature type="transmembrane region" description="Helical" evidence="1">
    <location>
        <begin position="83"/>
        <end position="103"/>
    </location>
</feature>
<evidence type="ECO:0000256" key="1">
    <source>
        <dbReference type="SAM" id="Phobius"/>
    </source>
</evidence>
<evidence type="ECO:0008006" key="4">
    <source>
        <dbReference type="Google" id="ProtNLM"/>
    </source>
</evidence>